<dbReference type="EMBL" id="JASPKY010000166">
    <property type="protein sequence ID" value="KAK9728851.1"/>
    <property type="molecule type" value="Genomic_DNA"/>
</dbReference>
<comment type="caution">
    <text evidence="1">The sequence shown here is derived from an EMBL/GenBank/DDBJ whole genome shotgun (WGS) entry which is preliminary data.</text>
</comment>
<protein>
    <submittedName>
        <fullName evidence="1">Uncharacterized protein</fullName>
    </submittedName>
</protein>
<sequence length="115" mass="12953">MSQFGQNHAEEMLDGCLMLTKPNLLNLQGQENQNFGQTGLLIMSIMGANLFCQGQENQNFGQTGLLIMSIMGANLFCGLEVVHSDLDHIYYCCISMRRLRTTDFPSIIYLEEQNP</sequence>
<dbReference type="Proteomes" id="UP001458880">
    <property type="component" value="Unassembled WGS sequence"/>
</dbReference>
<accession>A0AAW1L5P3</accession>
<proteinExistence type="predicted"/>
<name>A0AAW1L5P3_POPJA</name>
<reference evidence="1 2" key="1">
    <citation type="journal article" date="2024" name="BMC Genomics">
        <title>De novo assembly and annotation of Popillia japonica's genome with initial clues to its potential as an invasive pest.</title>
        <authorList>
            <person name="Cucini C."/>
            <person name="Boschi S."/>
            <person name="Funari R."/>
            <person name="Cardaioli E."/>
            <person name="Iannotti N."/>
            <person name="Marturano G."/>
            <person name="Paoli F."/>
            <person name="Bruttini M."/>
            <person name="Carapelli A."/>
            <person name="Frati F."/>
            <person name="Nardi F."/>
        </authorList>
    </citation>
    <scope>NUCLEOTIDE SEQUENCE [LARGE SCALE GENOMIC DNA]</scope>
    <source>
        <strain evidence="1">DMR45628</strain>
    </source>
</reference>
<evidence type="ECO:0000313" key="2">
    <source>
        <dbReference type="Proteomes" id="UP001458880"/>
    </source>
</evidence>
<evidence type="ECO:0000313" key="1">
    <source>
        <dbReference type="EMBL" id="KAK9728851.1"/>
    </source>
</evidence>
<organism evidence="1 2">
    <name type="scientific">Popillia japonica</name>
    <name type="common">Japanese beetle</name>
    <dbReference type="NCBI Taxonomy" id="7064"/>
    <lineage>
        <taxon>Eukaryota</taxon>
        <taxon>Metazoa</taxon>
        <taxon>Ecdysozoa</taxon>
        <taxon>Arthropoda</taxon>
        <taxon>Hexapoda</taxon>
        <taxon>Insecta</taxon>
        <taxon>Pterygota</taxon>
        <taxon>Neoptera</taxon>
        <taxon>Endopterygota</taxon>
        <taxon>Coleoptera</taxon>
        <taxon>Polyphaga</taxon>
        <taxon>Scarabaeiformia</taxon>
        <taxon>Scarabaeidae</taxon>
        <taxon>Rutelinae</taxon>
        <taxon>Popillia</taxon>
    </lineage>
</organism>
<dbReference type="AlphaFoldDB" id="A0AAW1L5P3"/>
<gene>
    <name evidence="1" type="ORF">QE152_g17033</name>
</gene>
<keyword evidence="2" id="KW-1185">Reference proteome</keyword>